<feature type="domain" description="BRX" evidence="5">
    <location>
        <begin position="386"/>
        <end position="441"/>
    </location>
</feature>
<dbReference type="PANTHER" id="PTHR46058:SF26">
    <property type="entry name" value="PROTEIN BREVIS RADIX-LIKE 1"/>
    <property type="match status" value="1"/>
</dbReference>
<feature type="region of interest" description="Disordered" evidence="4">
    <location>
        <begin position="112"/>
        <end position="140"/>
    </location>
</feature>
<feature type="compositionally biased region" description="Low complexity" evidence="4">
    <location>
        <begin position="356"/>
        <end position="367"/>
    </location>
</feature>
<dbReference type="Proteomes" id="UP000734854">
    <property type="component" value="Unassembled WGS sequence"/>
</dbReference>
<proteinExistence type="inferred from homology"/>
<sequence>MLACIACAKQDADEEGEDGPRAATTPSNKETVKSLTSQAKVHGLSSKLCFVLFNSQEKSLRESKPLGSTRKIGAREGTEQRWLSPTLFLFWRQRYNWWLQIKDMVLKFSGSSRQIKGGGSTSSSSSSFRSRSFRHRHSGRQEHGAYTYEDLAYCSNQSRAGHATARPAAWDSTKSMKEEQRRCGGKWSGGIEEDIVVEDDIGEPKEWIAQVEPGVHITFVSLPGEAGNELKRIRFSQEMFNKWQAQRWWGENYDRIMELYNVRRYNTQALQTPARSDDGKRESTWSRVGSTRESPINQAPFATEQLTARDMHKPPPPTDLTASRILPHRLHSPAAAASAAETETAPGSSGAKEEATASVDASRTTTSSRDERSVSVSNTSDVLEITEWVEEDEPGVYITICEHADGIRELRRVRFSRDKFGDVDAKLWWEANRERIQTQYLQDVELNASQLSVHSNRVTMS</sequence>
<evidence type="ECO:0000256" key="1">
    <source>
        <dbReference type="ARBA" id="ARBA00004123"/>
    </source>
</evidence>
<dbReference type="PANTHER" id="PTHR46058">
    <property type="entry name" value="PROTEIN BREVIS RADIX-LIKE 1"/>
    <property type="match status" value="1"/>
</dbReference>
<evidence type="ECO:0000313" key="7">
    <source>
        <dbReference type="Proteomes" id="UP000734854"/>
    </source>
</evidence>
<dbReference type="GO" id="GO:0005634">
    <property type="term" value="C:nucleus"/>
    <property type="evidence" value="ECO:0007669"/>
    <property type="project" value="UniProtKB-SubCell"/>
</dbReference>
<dbReference type="Pfam" id="PF08381">
    <property type="entry name" value="BRX"/>
    <property type="match status" value="2"/>
</dbReference>
<keyword evidence="3" id="KW-0539">Nucleus</keyword>
<gene>
    <name evidence="6" type="ORF">ZIOFF_002605</name>
</gene>
<feature type="compositionally biased region" description="Low complexity" evidence="4">
    <location>
        <begin position="332"/>
        <end position="346"/>
    </location>
</feature>
<feature type="region of interest" description="Disordered" evidence="4">
    <location>
        <begin position="271"/>
        <end position="379"/>
    </location>
</feature>
<comment type="caution">
    <text evidence="6">The sequence shown here is derived from an EMBL/GenBank/DDBJ whole genome shotgun (WGS) entry which is preliminary data.</text>
</comment>
<dbReference type="AlphaFoldDB" id="A0A8J5LZ98"/>
<feature type="compositionally biased region" description="Low complexity" evidence="4">
    <location>
        <begin position="121"/>
        <end position="130"/>
    </location>
</feature>
<feature type="compositionally biased region" description="Polar residues" evidence="4">
    <location>
        <begin position="285"/>
        <end position="297"/>
    </location>
</feature>
<dbReference type="InterPro" id="IPR013591">
    <property type="entry name" value="Brevis_radix_dom"/>
</dbReference>
<comment type="similarity">
    <text evidence="2">Belongs to the BRX family.</text>
</comment>
<name>A0A8J5LZ98_ZINOF</name>
<dbReference type="EMBL" id="JACMSC010000001">
    <property type="protein sequence ID" value="KAG6537511.1"/>
    <property type="molecule type" value="Genomic_DNA"/>
</dbReference>
<evidence type="ECO:0000259" key="5">
    <source>
        <dbReference type="PROSITE" id="PS51514"/>
    </source>
</evidence>
<organism evidence="6 7">
    <name type="scientific">Zingiber officinale</name>
    <name type="common">Ginger</name>
    <name type="synonym">Amomum zingiber</name>
    <dbReference type="NCBI Taxonomy" id="94328"/>
    <lineage>
        <taxon>Eukaryota</taxon>
        <taxon>Viridiplantae</taxon>
        <taxon>Streptophyta</taxon>
        <taxon>Embryophyta</taxon>
        <taxon>Tracheophyta</taxon>
        <taxon>Spermatophyta</taxon>
        <taxon>Magnoliopsida</taxon>
        <taxon>Liliopsida</taxon>
        <taxon>Zingiberales</taxon>
        <taxon>Zingiberaceae</taxon>
        <taxon>Zingiber</taxon>
    </lineage>
</organism>
<accession>A0A8J5LZ98</accession>
<dbReference type="InterPro" id="IPR044532">
    <property type="entry name" value="BRX-like"/>
</dbReference>
<feature type="domain" description="BRX" evidence="5">
    <location>
        <begin position="205"/>
        <end position="261"/>
    </location>
</feature>
<evidence type="ECO:0000256" key="2">
    <source>
        <dbReference type="ARBA" id="ARBA00009057"/>
    </source>
</evidence>
<keyword evidence="7" id="KW-1185">Reference proteome</keyword>
<comment type="subcellular location">
    <subcellularLocation>
        <location evidence="1">Nucleus</location>
    </subcellularLocation>
</comment>
<evidence type="ECO:0000313" key="6">
    <source>
        <dbReference type="EMBL" id="KAG6537511.1"/>
    </source>
</evidence>
<reference evidence="6 7" key="1">
    <citation type="submission" date="2020-08" db="EMBL/GenBank/DDBJ databases">
        <title>Plant Genome Project.</title>
        <authorList>
            <person name="Zhang R.-G."/>
        </authorList>
    </citation>
    <scope>NUCLEOTIDE SEQUENCE [LARGE SCALE GENOMIC DNA]</scope>
    <source>
        <tissue evidence="6">Rhizome</tissue>
    </source>
</reference>
<dbReference type="PROSITE" id="PS51514">
    <property type="entry name" value="BRX"/>
    <property type="match status" value="2"/>
</dbReference>
<evidence type="ECO:0000256" key="3">
    <source>
        <dbReference type="ARBA" id="ARBA00023242"/>
    </source>
</evidence>
<protein>
    <recommendedName>
        <fullName evidence="5">BRX domain-containing protein</fullName>
    </recommendedName>
</protein>
<evidence type="ECO:0000256" key="4">
    <source>
        <dbReference type="SAM" id="MobiDB-lite"/>
    </source>
</evidence>
<feature type="compositionally biased region" description="Basic and acidic residues" evidence="4">
    <location>
        <begin position="275"/>
        <end position="284"/>
    </location>
</feature>